<dbReference type="AlphaFoldDB" id="A0A7E6EIT9"/>
<dbReference type="GO" id="GO:0042147">
    <property type="term" value="P:retrograde transport, endosome to Golgi"/>
    <property type="evidence" value="ECO:0007669"/>
    <property type="project" value="TreeGrafter"/>
</dbReference>
<proteinExistence type="predicted"/>
<dbReference type="InterPro" id="IPR007258">
    <property type="entry name" value="Vps52"/>
</dbReference>
<dbReference type="PANTHER" id="PTHR14190">
    <property type="entry name" value="SUPPRESSOR OF ACTIN MUTATIONS 2/VACUOLAR PROTEIN SORTING 52"/>
    <property type="match status" value="1"/>
</dbReference>
<dbReference type="GO" id="GO:0032456">
    <property type="term" value="P:endocytic recycling"/>
    <property type="evidence" value="ECO:0007669"/>
    <property type="project" value="TreeGrafter"/>
</dbReference>
<protein>
    <recommendedName>
        <fullName evidence="1">Vacuolar protein sorting-associated protein 52 homolog</fullName>
    </recommendedName>
</protein>
<dbReference type="RefSeq" id="XP_036354890.1">
    <property type="nucleotide sequence ID" value="XM_036498997.1"/>
</dbReference>
<dbReference type="KEGG" id="osn:118761231"/>
<dbReference type="Pfam" id="PF04129">
    <property type="entry name" value="Vps52_CC"/>
    <property type="match status" value="1"/>
</dbReference>
<organism evidence="3 4">
    <name type="scientific">Octopus sinensis</name>
    <name type="common">East Asian common octopus</name>
    <dbReference type="NCBI Taxonomy" id="2607531"/>
    <lineage>
        <taxon>Eukaryota</taxon>
        <taxon>Metazoa</taxon>
        <taxon>Spiralia</taxon>
        <taxon>Lophotrochozoa</taxon>
        <taxon>Mollusca</taxon>
        <taxon>Cephalopoda</taxon>
        <taxon>Coleoidea</taxon>
        <taxon>Octopodiformes</taxon>
        <taxon>Octopoda</taxon>
        <taxon>Incirrata</taxon>
        <taxon>Octopodidae</taxon>
        <taxon>Octopus</taxon>
    </lineage>
</organism>
<name>A0A7E6EIT9_9MOLL</name>
<evidence type="ECO:0000313" key="4">
    <source>
        <dbReference type="RefSeq" id="XP_036354890.1"/>
    </source>
</evidence>
<dbReference type="Proteomes" id="UP000515154">
    <property type="component" value="Unplaced"/>
</dbReference>
<dbReference type="GO" id="GO:0000938">
    <property type="term" value="C:GARP complex"/>
    <property type="evidence" value="ECO:0007669"/>
    <property type="project" value="TreeGrafter"/>
</dbReference>
<dbReference type="GO" id="GO:0006896">
    <property type="term" value="P:Golgi to vacuole transport"/>
    <property type="evidence" value="ECO:0007669"/>
    <property type="project" value="TreeGrafter"/>
</dbReference>
<accession>A0A7E6EIT9</accession>
<dbReference type="InterPro" id="IPR048319">
    <property type="entry name" value="Vps52_CC"/>
</dbReference>
<dbReference type="PANTHER" id="PTHR14190:SF7">
    <property type="entry name" value="VACUOLAR PROTEIN SORTING-ASSOCIATED PROTEIN 52 HOMOLOG"/>
    <property type="match status" value="1"/>
</dbReference>
<keyword evidence="3" id="KW-1185">Reference proteome</keyword>
<evidence type="ECO:0000259" key="2">
    <source>
        <dbReference type="Pfam" id="PF04129"/>
    </source>
</evidence>
<gene>
    <name evidence="4" type="primary">LOC118761231</name>
</gene>
<dbReference type="GO" id="GO:0019905">
    <property type="term" value="F:syntaxin binding"/>
    <property type="evidence" value="ECO:0007669"/>
    <property type="project" value="TreeGrafter"/>
</dbReference>
<sequence length="116" mass="13393">MSLFRHKIETFLCGFLKNINTLNEEITSLQSQSQGIQIVTKNCQSISNRLGPILDELTVPDSVMRIIINLPVTESEFKNQLEMLDRKMQFITNFDEEKPKACQEVIENLEIVIKHV</sequence>
<reference evidence="4" key="1">
    <citation type="submission" date="2025-08" db="UniProtKB">
        <authorList>
            <consortium name="RefSeq"/>
        </authorList>
    </citation>
    <scope>IDENTIFICATION</scope>
</reference>
<dbReference type="GO" id="GO:0007041">
    <property type="term" value="P:lysosomal transport"/>
    <property type="evidence" value="ECO:0007669"/>
    <property type="project" value="TreeGrafter"/>
</dbReference>
<dbReference type="GO" id="GO:0005829">
    <property type="term" value="C:cytosol"/>
    <property type="evidence" value="ECO:0007669"/>
    <property type="project" value="GOC"/>
</dbReference>
<evidence type="ECO:0000256" key="1">
    <source>
        <dbReference type="ARBA" id="ARBA00017083"/>
    </source>
</evidence>
<evidence type="ECO:0000313" key="3">
    <source>
        <dbReference type="Proteomes" id="UP000515154"/>
    </source>
</evidence>
<feature type="domain" description="Vps52 coiled-coil" evidence="2">
    <location>
        <begin position="7"/>
        <end position="111"/>
    </location>
</feature>